<feature type="compositionally biased region" description="Polar residues" evidence="6">
    <location>
        <begin position="188"/>
        <end position="217"/>
    </location>
</feature>
<dbReference type="AlphaFoldDB" id="A0A1Y2CYT1"/>
<feature type="region of interest" description="Disordered" evidence="6">
    <location>
        <begin position="188"/>
        <end position="224"/>
    </location>
</feature>
<evidence type="ECO:0000256" key="1">
    <source>
        <dbReference type="ARBA" id="ARBA00023125"/>
    </source>
</evidence>
<feature type="DNA-binding region" description="Homeobox" evidence="4">
    <location>
        <begin position="217"/>
        <end position="276"/>
    </location>
</feature>
<evidence type="ECO:0000256" key="5">
    <source>
        <dbReference type="RuleBase" id="RU000682"/>
    </source>
</evidence>
<dbReference type="OrthoDB" id="2156218at2759"/>
<dbReference type="InterPro" id="IPR001356">
    <property type="entry name" value="HD"/>
</dbReference>
<comment type="subcellular location">
    <subcellularLocation>
        <location evidence="4 5">Nucleus</location>
    </subcellularLocation>
</comment>
<gene>
    <name evidence="8" type="ORF">BCR33DRAFT_846018</name>
</gene>
<keyword evidence="3 4" id="KW-0539">Nucleus</keyword>
<dbReference type="SMART" id="SM00389">
    <property type="entry name" value="HOX"/>
    <property type="match status" value="1"/>
</dbReference>
<dbReference type="Proteomes" id="UP000193642">
    <property type="component" value="Unassembled WGS sequence"/>
</dbReference>
<sequence length="279" mass="31436">MMLSNVNTETKADSQQSMPTLHTQVNVFKQSNEAPPTQNVTPPLDFTDMLLLQSPPDPYMPAPQYLNFLFSSTNSTPMGTPMIPTPFPTSNISTLGIVSPDMFLTNLNLQPYISNQYYPYFPSLYDDDLNITLSAPETPVSQTPILKPAIPSNTIQSCTATTSTQSTKYQHPPRHRIFMEPQETPFAISSASRPATPNRSISHPQSLTHPSFSSQLKRYQRTPIPRDQKLRLKELFAQDPYPKPARMAEIAQELGLEKLKVRIWFQNQRAAVKRGSCHE</sequence>
<dbReference type="EMBL" id="MCGO01000004">
    <property type="protein sequence ID" value="ORY52046.1"/>
    <property type="molecule type" value="Genomic_DNA"/>
</dbReference>
<evidence type="ECO:0000256" key="3">
    <source>
        <dbReference type="ARBA" id="ARBA00023242"/>
    </source>
</evidence>
<organism evidence="8 9">
    <name type="scientific">Rhizoclosmatium globosum</name>
    <dbReference type="NCBI Taxonomy" id="329046"/>
    <lineage>
        <taxon>Eukaryota</taxon>
        <taxon>Fungi</taxon>
        <taxon>Fungi incertae sedis</taxon>
        <taxon>Chytridiomycota</taxon>
        <taxon>Chytridiomycota incertae sedis</taxon>
        <taxon>Chytridiomycetes</taxon>
        <taxon>Chytridiales</taxon>
        <taxon>Chytriomycetaceae</taxon>
        <taxon>Rhizoclosmatium</taxon>
    </lineage>
</organism>
<feature type="domain" description="Homeobox" evidence="7">
    <location>
        <begin position="215"/>
        <end position="275"/>
    </location>
</feature>
<dbReference type="STRING" id="329046.A0A1Y2CYT1"/>
<evidence type="ECO:0000313" key="8">
    <source>
        <dbReference type="EMBL" id="ORY52046.1"/>
    </source>
</evidence>
<proteinExistence type="predicted"/>
<name>A0A1Y2CYT1_9FUNG</name>
<dbReference type="GO" id="GO:0000981">
    <property type="term" value="F:DNA-binding transcription factor activity, RNA polymerase II-specific"/>
    <property type="evidence" value="ECO:0007669"/>
    <property type="project" value="InterPro"/>
</dbReference>
<keyword evidence="9" id="KW-1185">Reference proteome</keyword>
<dbReference type="Pfam" id="PF00046">
    <property type="entry name" value="Homeodomain"/>
    <property type="match status" value="1"/>
</dbReference>
<dbReference type="GO" id="GO:0005634">
    <property type="term" value="C:nucleus"/>
    <property type="evidence" value="ECO:0007669"/>
    <property type="project" value="UniProtKB-SubCell"/>
</dbReference>
<dbReference type="InterPro" id="IPR017970">
    <property type="entry name" value="Homeobox_CS"/>
</dbReference>
<comment type="caution">
    <text evidence="8">The sequence shown here is derived from an EMBL/GenBank/DDBJ whole genome shotgun (WGS) entry which is preliminary data.</text>
</comment>
<evidence type="ECO:0000256" key="2">
    <source>
        <dbReference type="ARBA" id="ARBA00023155"/>
    </source>
</evidence>
<keyword evidence="1 4" id="KW-0238">DNA-binding</keyword>
<dbReference type="InterPro" id="IPR009057">
    <property type="entry name" value="Homeodomain-like_sf"/>
</dbReference>
<evidence type="ECO:0000256" key="4">
    <source>
        <dbReference type="PROSITE-ProRule" id="PRU00108"/>
    </source>
</evidence>
<dbReference type="CDD" id="cd00086">
    <property type="entry name" value="homeodomain"/>
    <property type="match status" value="1"/>
</dbReference>
<dbReference type="PROSITE" id="PS50071">
    <property type="entry name" value="HOMEOBOX_2"/>
    <property type="match status" value="1"/>
</dbReference>
<dbReference type="GO" id="GO:0003677">
    <property type="term" value="F:DNA binding"/>
    <property type="evidence" value="ECO:0007669"/>
    <property type="project" value="UniProtKB-UniRule"/>
</dbReference>
<dbReference type="PROSITE" id="PS00027">
    <property type="entry name" value="HOMEOBOX_1"/>
    <property type="match status" value="1"/>
</dbReference>
<accession>A0A1Y2CYT1</accession>
<evidence type="ECO:0000259" key="7">
    <source>
        <dbReference type="PROSITE" id="PS50071"/>
    </source>
</evidence>
<reference evidence="8 9" key="1">
    <citation type="submission" date="2016-07" db="EMBL/GenBank/DDBJ databases">
        <title>Pervasive Adenine N6-methylation of Active Genes in Fungi.</title>
        <authorList>
            <consortium name="DOE Joint Genome Institute"/>
            <person name="Mondo S.J."/>
            <person name="Dannebaum R.O."/>
            <person name="Kuo R.C."/>
            <person name="Labutti K."/>
            <person name="Haridas S."/>
            <person name="Kuo A."/>
            <person name="Salamov A."/>
            <person name="Ahrendt S.R."/>
            <person name="Lipzen A."/>
            <person name="Sullivan W."/>
            <person name="Andreopoulos W.B."/>
            <person name="Clum A."/>
            <person name="Lindquist E."/>
            <person name="Daum C."/>
            <person name="Ramamoorthy G.K."/>
            <person name="Gryganskyi A."/>
            <person name="Culley D."/>
            <person name="Magnuson J.K."/>
            <person name="James T.Y."/>
            <person name="O'Malley M.A."/>
            <person name="Stajich J.E."/>
            <person name="Spatafora J.W."/>
            <person name="Visel A."/>
            <person name="Grigoriev I.V."/>
        </authorList>
    </citation>
    <scope>NUCLEOTIDE SEQUENCE [LARGE SCALE GENOMIC DNA]</scope>
    <source>
        <strain evidence="8 9">JEL800</strain>
    </source>
</reference>
<evidence type="ECO:0000256" key="6">
    <source>
        <dbReference type="SAM" id="MobiDB-lite"/>
    </source>
</evidence>
<keyword evidence="2 4" id="KW-0371">Homeobox</keyword>
<evidence type="ECO:0000313" key="9">
    <source>
        <dbReference type="Proteomes" id="UP000193642"/>
    </source>
</evidence>
<protein>
    <submittedName>
        <fullName evidence="8">Homeobox-domain-containing protein</fullName>
    </submittedName>
</protein>
<dbReference type="Gene3D" id="1.10.10.60">
    <property type="entry name" value="Homeodomain-like"/>
    <property type="match status" value="1"/>
</dbReference>
<dbReference type="SUPFAM" id="SSF46689">
    <property type="entry name" value="Homeodomain-like"/>
    <property type="match status" value="1"/>
</dbReference>